<evidence type="ECO:0000259" key="2">
    <source>
        <dbReference type="Pfam" id="PF13649"/>
    </source>
</evidence>
<dbReference type="Proteomes" id="UP000056255">
    <property type="component" value="Chromosome"/>
</dbReference>
<dbReference type="GeneID" id="91755172"/>
<dbReference type="OrthoDB" id="1018at2157"/>
<keyword evidence="3" id="KW-0489">Methyltransferase</keyword>
<keyword evidence="1 3" id="KW-0808">Transferase</keyword>
<evidence type="ECO:0000313" key="14">
    <source>
        <dbReference type="Proteomes" id="UP000068832"/>
    </source>
</evidence>
<dbReference type="SUPFAM" id="SSF53335">
    <property type="entry name" value="S-adenosyl-L-methionine-dependent methyltransferases"/>
    <property type="match status" value="1"/>
</dbReference>
<dbReference type="Proteomes" id="UP000029084">
    <property type="component" value="Chromosome"/>
</dbReference>
<accession>A0A088E3K4</accession>
<evidence type="ECO:0000313" key="6">
    <source>
        <dbReference type="EMBL" id="AKV78312.1"/>
    </source>
</evidence>
<dbReference type="EMBL" id="CP012176">
    <property type="protein sequence ID" value="AKV82804.1"/>
    <property type="molecule type" value="Genomic_DNA"/>
</dbReference>
<dbReference type="PANTHER" id="PTHR43861">
    <property type="entry name" value="TRANS-ACONITATE 2-METHYLTRANSFERASE-RELATED"/>
    <property type="match status" value="1"/>
</dbReference>
<evidence type="ECO:0000313" key="7">
    <source>
        <dbReference type="EMBL" id="AKV80557.1"/>
    </source>
</evidence>
<dbReference type="RefSeq" id="WP_012020681.1">
    <property type="nucleotide sequence ID" value="NZ_CP008822.1"/>
</dbReference>
<dbReference type="GO" id="GO:0032259">
    <property type="term" value="P:methylation"/>
    <property type="evidence" value="ECO:0007669"/>
    <property type="project" value="UniProtKB-KW"/>
</dbReference>
<dbReference type="CDD" id="cd02440">
    <property type="entry name" value="AdoMet_MTases"/>
    <property type="match status" value="1"/>
</dbReference>
<proteinExistence type="predicted"/>
<evidence type="ECO:0000313" key="10">
    <source>
        <dbReference type="Proteomes" id="UP000056255"/>
    </source>
</evidence>
<dbReference type="EMBL" id="CP012175">
    <property type="protein sequence ID" value="AKV80557.1"/>
    <property type="molecule type" value="Genomic_DNA"/>
</dbReference>
<dbReference type="EMBL" id="CP012173">
    <property type="protein sequence ID" value="AKV76061.1"/>
    <property type="molecule type" value="Genomic_DNA"/>
</dbReference>
<dbReference type="PATRIC" id="fig|43687.5.peg.735"/>
<dbReference type="InterPro" id="IPR041698">
    <property type="entry name" value="Methyltransf_25"/>
</dbReference>
<evidence type="ECO:0000313" key="8">
    <source>
        <dbReference type="EMBL" id="AKV82804.1"/>
    </source>
</evidence>
<reference evidence="11 12" key="2">
    <citation type="journal article" date="2015" name="Genome Announc.">
        <title>Complete Genome Sequences of Evolved Arsenate-Resistant Metallosphaera sedula Strains.</title>
        <authorList>
            <person name="Ai C."/>
            <person name="McCarthy S."/>
            <person name="Schackwitz W."/>
            <person name="Martin J."/>
            <person name="Lipzen A."/>
            <person name="Blum P."/>
        </authorList>
    </citation>
    <scope>NUCLEOTIDE SEQUENCE [LARGE SCALE GENOMIC DNA]</scope>
    <source>
        <strain evidence="6 12">ARS120-1</strain>
        <strain evidence="7 11">ARS120-2</strain>
        <strain evidence="4 14">ARS50-1</strain>
        <strain evidence="5 13">ARS50-2</strain>
    </source>
</reference>
<evidence type="ECO:0000313" key="9">
    <source>
        <dbReference type="Proteomes" id="UP000029084"/>
    </source>
</evidence>
<evidence type="ECO:0000313" key="4">
    <source>
        <dbReference type="EMBL" id="AKV73820.1"/>
    </source>
</evidence>
<evidence type="ECO:0000313" key="12">
    <source>
        <dbReference type="Proteomes" id="UP000062398"/>
    </source>
</evidence>
<gene>
    <name evidence="3" type="ORF">HA72_0719</name>
    <name evidence="4" type="ORF">MsedA_0733</name>
    <name evidence="5" type="ORF">MsedB_0733</name>
    <name evidence="6" type="ORF">MsedC_0732</name>
    <name evidence="7" type="ORF">MsedD_0733</name>
    <name evidence="8" type="ORF">MsedE_0733</name>
</gene>
<dbReference type="Proteomes" id="UP000062475">
    <property type="component" value="Chromosome"/>
</dbReference>
<evidence type="ECO:0000313" key="13">
    <source>
        <dbReference type="Proteomes" id="UP000062475"/>
    </source>
</evidence>
<evidence type="ECO:0000313" key="11">
    <source>
        <dbReference type="Proteomes" id="UP000061362"/>
    </source>
</evidence>
<evidence type="ECO:0000256" key="1">
    <source>
        <dbReference type="ARBA" id="ARBA00022679"/>
    </source>
</evidence>
<dbReference type="Pfam" id="PF13649">
    <property type="entry name" value="Methyltransf_25"/>
    <property type="match status" value="1"/>
</dbReference>
<dbReference type="GO" id="GO:0008168">
    <property type="term" value="F:methyltransferase activity"/>
    <property type="evidence" value="ECO:0007669"/>
    <property type="project" value="UniProtKB-KW"/>
</dbReference>
<dbReference type="Gene3D" id="3.40.50.150">
    <property type="entry name" value="Vaccinia Virus protein VP39"/>
    <property type="match status" value="1"/>
</dbReference>
<reference evidence="8 10" key="3">
    <citation type="submission" date="2015-07" db="EMBL/GenBank/DDBJ databases">
        <title>Physiological, transcriptional responses and genome re-sequencing of acid resistant extremely thermoacidophilic Metallosphaera sedula SARC-M1.</title>
        <authorList>
            <person name="Ai C."/>
            <person name="McCarthy S."/>
            <person name="Eckrich V."/>
            <person name="Rudrappa D."/>
            <person name="Qiu G."/>
            <person name="Blum P."/>
        </authorList>
    </citation>
    <scope>NUCLEOTIDE SEQUENCE [LARGE SCALE GENOMIC DNA]</scope>
    <source>
        <strain evidence="8 10">SARC-M1</strain>
    </source>
</reference>
<organism evidence="3 9">
    <name type="scientific">Metallosphaera sedula</name>
    <dbReference type="NCBI Taxonomy" id="43687"/>
    <lineage>
        <taxon>Archaea</taxon>
        <taxon>Thermoproteota</taxon>
        <taxon>Thermoprotei</taxon>
        <taxon>Sulfolobales</taxon>
        <taxon>Sulfolobaceae</taxon>
        <taxon>Metallosphaera</taxon>
    </lineage>
</organism>
<dbReference type="OMA" id="VHHANPL"/>
<sequence length="247" mass="28625">METRNETVLRIFESDFYINEMVKVWEEGKKWADWIAELTNRYGLGKRVLDVPCGVGRVSSYLVSQKFEVTGVDISDRMLEIAKRNVPNARFIKGDMRKLSEILGNEKYDIVVNLFNSLGYYNEEDDMDILFSIKSVTKGMAVLNLDNRDYVIFNMPEIRYSYVPPYMVVDTSRFEPTTSRVEVIRKYLDSKGNEVGSLEYSQRYYSLHEVVKMAKRAGFRVVDVLSGYSWKPFEIGDPQMTLVLSTS</sequence>
<dbReference type="Gene3D" id="2.20.25.110">
    <property type="entry name" value="S-adenosyl-L-methionine-dependent methyltransferases"/>
    <property type="match status" value="1"/>
</dbReference>
<dbReference type="Proteomes" id="UP000062398">
    <property type="component" value="Chromosome"/>
</dbReference>
<dbReference type="EMBL" id="CP012172">
    <property type="protein sequence ID" value="AKV73820.1"/>
    <property type="molecule type" value="Genomic_DNA"/>
</dbReference>
<name>A0A088E3K4_9CREN</name>
<dbReference type="Proteomes" id="UP000061362">
    <property type="component" value="Chromosome"/>
</dbReference>
<feature type="domain" description="Methyltransferase" evidence="2">
    <location>
        <begin position="48"/>
        <end position="138"/>
    </location>
</feature>
<protein>
    <submittedName>
        <fullName evidence="3">Methyltransferase type 11</fullName>
    </submittedName>
    <submittedName>
        <fullName evidence="4">SAM-dependent methyltransferase</fullName>
    </submittedName>
</protein>
<dbReference type="EMBL" id="CP012174">
    <property type="protein sequence ID" value="AKV78312.1"/>
    <property type="molecule type" value="Genomic_DNA"/>
</dbReference>
<evidence type="ECO:0000313" key="5">
    <source>
        <dbReference type="EMBL" id="AKV76061.1"/>
    </source>
</evidence>
<dbReference type="AlphaFoldDB" id="A0A088E3K4"/>
<dbReference type="Proteomes" id="UP000068832">
    <property type="component" value="Chromosome"/>
</dbReference>
<dbReference type="InterPro" id="IPR029063">
    <property type="entry name" value="SAM-dependent_MTases_sf"/>
</dbReference>
<reference evidence="3 9" key="1">
    <citation type="journal article" date="2014" name="J. Bacteriol.">
        <title>Role of an Archaeal PitA Transporter in the Copper and Arsenic Resistance of Metallosphaera sedula, an Extreme Thermoacidophile.</title>
        <authorList>
            <person name="McCarthy S."/>
            <person name="Ai C."/>
            <person name="Wheaton G."/>
            <person name="Tevatia R."/>
            <person name="Eckrich V."/>
            <person name="Kelly R."/>
            <person name="Blum P."/>
        </authorList>
    </citation>
    <scope>NUCLEOTIDE SEQUENCE [LARGE SCALE GENOMIC DNA]</scope>
    <source>
        <strain evidence="3 9">CuR1</strain>
    </source>
</reference>
<evidence type="ECO:0000313" key="3">
    <source>
        <dbReference type="EMBL" id="AIM26881.1"/>
    </source>
</evidence>
<dbReference type="EMBL" id="CP008822">
    <property type="protein sequence ID" value="AIM26881.1"/>
    <property type="molecule type" value="Genomic_DNA"/>
</dbReference>